<proteinExistence type="predicted"/>
<feature type="non-terminal residue" evidence="1">
    <location>
        <position position="1"/>
    </location>
</feature>
<feature type="non-terminal residue" evidence="1">
    <location>
        <position position="46"/>
    </location>
</feature>
<dbReference type="Proteomes" id="UP000789901">
    <property type="component" value="Unassembled WGS sequence"/>
</dbReference>
<comment type="caution">
    <text evidence="1">The sequence shown here is derived from an EMBL/GenBank/DDBJ whole genome shotgun (WGS) entry which is preliminary data.</text>
</comment>
<accession>A0ABN7XBZ5</accession>
<name>A0ABN7XBZ5_GIGMA</name>
<dbReference type="EMBL" id="CAJVQB010108548">
    <property type="protein sequence ID" value="CAG8851892.1"/>
    <property type="molecule type" value="Genomic_DNA"/>
</dbReference>
<keyword evidence="2" id="KW-1185">Reference proteome</keyword>
<gene>
    <name evidence="1" type="ORF">GMARGA_LOCUS40971</name>
</gene>
<protein>
    <submittedName>
        <fullName evidence="1">40425_t:CDS:1</fullName>
    </submittedName>
</protein>
<organism evidence="1 2">
    <name type="scientific">Gigaspora margarita</name>
    <dbReference type="NCBI Taxonomy" id="4874"/>
    <lineage>
        <taxon>Eukaryota</taxon>
        <taxon>Fungi</taxon>
        <taxon>Fungi incertae sedis</taxon>
        <taxon>Mucoromycota</taxon>
        <taxon>Glomeromycotina</taxon>
        <taxon>Glomeromycetes</taxon>
        <taxon>Diversisporales</taxon>
        <taxon>Gigasporaceae</taxon>
        <taxon>Gigaspora</taxon>
    </lineage>
</organism>
<evidence type="ECO:0000313" key="2">
    <source>
        <dbReference type="Proteomes" id="UP000789901"/>
    </source>
</evidence>
<reference evidence="1 2" key="1">
    <citation type="submission" date="2021-06" db="EMBL/GenBank/DDBJ databases">
        <authorList>
            <person name="Kallberg Y."/>
            <person name="Tangrot J."/>
            <person name="Rosling A."/>
        </authorList>
    </citation>
    <scope>NUCLEOTIDE SEQUENCE [LARGE SCALE GENOMIC DNA]</scope>
    <source>
        <strain evidence="1 2">120-4 pot B 10/14</strain>
    </source>
</reference>
<evidence type="ECO:0000313" key="1">
    <source>
        <dbReference type="EMBL" id="CAG8851892.1"/>
    </source>
</evidence>
<sequence length="46" mass="5640">EENLKLQCIVNMYEKTLDDKTKLERYYYTIKKTFSILQNMFVSNEI</sequence>